<feature type="transmembrane region" description="Helical" evidence="3">
    <location>
        <begin position="397"/>
        <end position="416"/>
    </location>
</feature>
<dbReference type="PANTHER" id="PTHR31787:SF3">
    <property type="entry name" value="FRIZZLED AND SMOOTHENED-LIKE PROTEIN H"/>
    <property type="match status" value="1"/>
</dbReference>
<evidence type="ECO:0000256" key="2">
    <source>
        <dbReference type="SAM" id="MobiDB-lite"/>
    </source>
</evidence>
<keyword evidence="3" id="KW-0812">Transmembrane</keyword>
<feature type="transmembrane region" description="Helical" evidence="3">
    <location>
        <begin position="152"/>
        <end position="171"/>
    </location>
</feature>
<feature type="compositionally biased region" description="Polar residues" evidence="2">
    <location>
        <begin position="1"/>
        <end position="12"/>
    </location>
</feature>
<evidence type="ECO:0000313" key="5">
    <source>
        <dbReference type="Proteomes" id="UP000515163"/>
    </source>
</evidence>
<proteinExistence type="predicted"/>
<sequence>MSVNSGSMLRSATSDDETSTEKDPNNSVVLIDKLRHPALLWIVFVFFLLVVWGVSLLQAVFFLITYKEEDKPNISNQTHLPQYPCNKPLKMNHANNRCALPCEWVSFTKSQDTAQTIVDNISLTISLLGFLFILLTWISIKRLRVFPHIIPLYIQGTSSCISLLIVISNAMGRKESFCSHEFFTEASKSPTNFCVAQGLLIQYFSNVTAMWFIVYSICLLQMICSNNSFHRNRSTRIPHLISAACCCLLPWILVGIVFKEGGYGTVLNMRLCLPKSENLTYYTNAMITEIGQAVACSCLLFVVFKLYSIRNLELLQGDQAKRRKSRLDKVAIRLVCLMFAYAVITALVYIPMCIQQRNKPYLKKYLKEYFGCLLFAPSSAHCSKEKYQSVAYANTFIISYLSSALFTISTISFLAFNKQSRRLWFFWWQRLVDCCCLPEETNSADL</sequence>
<evidence type="ECO:0000256" key="3">
    <source>
        <dbReference type="SAM" id="Phobius"/>
    </source>
</evidence>
<evidence type="ECO:0000256" key="1">
    <source>
        <dbReference type="ARBA" id="ARBA00023170"/>
    </source>
</evidence>
<feature type="region of interest" description="Disordered" evidence="2">
    <location>
        <begin position="1"/>
        <end position="24"/>
    </location>
</feature>
<dbReference type="GO" id="GO:0007166">
    <property type="term" value="P:cell surface receptor signaling pathway"/>
    <property type="evidence" value="ECO:0007669"/>
    <property type="project" value="InterPro"/>
</dbReference>
<keyword evidence="3" id="KW-0472">Membrane</keyword>
<evidence type="ECO:0000259" key="4">
    <source>
        <dbReference type="Pfam" id="PF01534"/>
    </source>
</evidence>
<evidence type="ECO:0000313" key="6">
    <source>
        <dbReference type="RefSeq" id="XP_031571052.1"/>
    </source>
</evidence>
<name>A0A6P8IVN8_ACTTE</name>
<dbReference type="RefSeq" id="XP_031571052.1">
    <property type="nucleotide sequence ID" value="XM_031715192.1"/>
</dbReference>
<dbReference type="InParanoid" id="A0A6P8IVN8"/>
<keyword evidence="5" id="KW-1185">Reference proteome</keyword>
<dbReference type="KEGG" id="aten:116305309"/>
<reference evidence="6" key="1">
    <citation type="submission" date="2025-08" db="UniProtKB">
        <authorList>
            <consortium name="RefSeq"/>
        </authorList>
    </citation>
    <scope>IDENTIFICATION</scope>
    <source>
        <tissue evidence="6">Tentacle</tissue>
    </source>
</reference>
<keyword evidence="1" id="KW-0675">Receptor</keyword>
<feature type="transmembrane region" description="Helical" evidence="3">
    <location>
        <begin position="200"/>
        <end position="220"/>
    </location>
</feature>
<dbReference type="InterPro" id="IPR050949">
    <property type="entry name" value="GPCR_Fz/Smo-like"/>
</dbReference>
<protein>
    <submittedName>
        <fullName evidence="6">Uncharacterized protein LOC116305309</fullName>
    </submittedName>
</protein>
<dbReference type="OrthoDB" id="5984348at2759"/>
<dbReference type="GeneID" id="116305309"/>
<dbReference type="InterPro" id="IPR000539">
    <property type="entry name" value="Frizzled/Smoothened_7TM"/>
</dbReference>
<feature type="transmembrane region" description="Helical" evidence="3">
    <location>
        <begin position="39"/>
        <end position="64"/>
    </location>
</feature>
<accession>A0A6P8IVN8</accession>
<dbReference type="Pfam" id="PF01534">
    <property type="entry name" value="Frizzled"/>
    <property type="match status" value="1"/>
</dbReference>
<gene>
    <name evidence="6" type="primary">LOC116305309</name>
</gene>
<feature type="domain" description="Frizzled/Smoothened 7TM" evidence="4">
    <location>
        <begin position="107"/>
        <end position="421"/>
    </location>
</feature>
<organism evidence="5 6">
    <name type="scientific">Actinia tenebrosa</name>
    <name type="common">Australian red waratah sea anemone</name>
    <dbReference type="NCBI Taxonomy" id="6105"/>
    <lineage>
        <taxon>Eukaryota</taxon>
        <taxon>Metazoa</taxon>
        <taxon>Cnidaria</taxon>
        <taxon>Anthozoa</taxon>
        <taxon>Hexacorallia</taxon>
        <taxon>Actiniaria</taxon>
        <taxon>Actiniidae</taxon>
        <taxon>Actinia</taxon>
    </lineage>
</organism>
<dbReference type="Proteomes" id="UP000515163">
    <property type="component" value="Unplaced"/>
</dbReference>
<dbReference type="GO" id="GO:0016020">
    <property type="term" value="C:membrane"/>
    <property type="evidence" value="ECO:0007669"/>
    <property type="project" value="InterPro"/>
</dbReference>
<feature type="transmembrane region" description="Helical" evidence="3">
    <location>
        <begin position="290"/>
        <end position="309"/>
    </location>
</feature>
<dbReference type="AlphaFoldDB" id="A0A6P8IVN8"/>
<feature type="transmembrane region" description="Helical" evidence="3">
    <location>
        <begin position="121"/>
        <end position="140"/>
    </location>
</feature>
<feature type="transmembrane region" description="Helical" evidence="3">
    <location>
        <begin position="240"/>
        <end position="258"/>
    </location>
</feature>
<keyword evidence="3" id="KW-1133">Transmembrane helix</keyword>
<feature type="transmembrane region" description="Helical" evidence="3">
    <location>
        <begin position="330"/>
        <end position="352"/>
    </location>
</feature>
<dbReference type="PANTHER" id="PTHR31787">
    <property type="entry name" value="G-PROTEIN-COUPLED RECEPTOR GPCR FAMILY PROTEIN"/>
    <property type="match status" value="1"/>
</dbReference>
<dbReference type="Gene3D" id="1.20.1070.10">
    <property type="entry name" value="Rhodopsin 7-helix transmembrane proteins"/>
    <property type="match status" value="1"/>
</dbReference>